<evidence type="ECO:0000256" key="8">
    <source>
        <dbReference type="ARBA" id="ARBA00022691"/>
    </source>
</evidence>
<evidence type="ECO:0000313" key="13">
    <source>
        <dbReference type="EMBL" id="GAA1929482.1"/>
    </source>
</evidence>
<evidence type="ECO:0000256" key="2">
    <source>
        <dbReference type="ARBA" id="ARBA00005369"/>
    </source>
</evidence>
<evidence type="ECO:0000313" key="14">
    <source>
        <dbReference type="Proteomes" id="UP001501303"/>
    </source>
</evidence>
<dbReference type="SUPFAM" id="SSF53335">
    <property type="entry name" value="S-adenosyl-L-methionine-dependent methyltransferases"/>
    <property type="match status" value="1"/>
</dbReference>
<dbReference type="CDD" id="cd02440">
    <property type="entry name" value="AdoMet_MTases"/>
    <property type="match status" value="1"/>
</dbReference>
<dbReference type="PANTHER" id="PTHR11579:SF0">
    <property type="entry name" value="PROTEIN-L-ISOASPARTATE(D-ASPARTATE) O-METHYLTRANSFERASE"/>
    <property type="match status" value="1"/>
</dbReference>
<dbReference type="Gene3D" id="3.40.50.150">
    <property type="entry name" value="Vaccinia Virus protein VP39"/>
    <property type="match status" value="1"/>
</dbReference>
<evidence type="ECO:0000256" key="3">
    <source>
        <dbReference type="ARBA" id="ARBA00011890"/>
    </source>
</evidence>
<organism evidence="13 14">
    <name type="scientific">Streptomyces sodiiphilus</name>
    <dbReference type="NCBI Taxonomy" id="226217"/>
    <lineage>
        <taxon>Bacteria</taxon>
        <taxon>Bacillati</taxon>
        <taxon>Actinomycetota</taxon>
        <taxon>Actinomycetes</taxon>
        <taxon>Kitasatosporales</taxon>
        <taxon>Streptomycetaceae</taxon>
        <taxon>Streptomyces</taxon>
    </lineage>
</organism>
<proteinExistence type="inferred from homology"/>
<dbReference type="EMBL" id="BAAAMJ010000054">
    <property type="protein sequence ID" value="GAA1929482.1"/>
    <property type="molecule type" value="Genomic_DNA"/>
</dbReference>
<dbReference type="PANTHER" id="PTHR11579">
    <property type="entry name" value="PROTEIN-L-ISOASPARTATE O-METHYLTRANSFERASE"/>
    <property type="match status" value="1"/>
</dbReference>
<protein>
    <recommendedName>
        <fullName evidence="4">Protein-L-isoaspartate O-methyltransferase</fullName>
        <ecNumber evidence="3">2.1.1.77</ecNumber>
    </recommendedName>
    <alternativeName>
        <fullName evidence="11">L-isoaspartyl protein carboxyl methyltransferase</fullName>
    </alternativeName>
    <alternativeName>
        <fullName evidence="9">Protein L-isoaspartyl methyltransferase</fullName>
    </alternativeName>
    <alternativeName>
        <fullName evidence="10">Protein-beta-aspartate methyltransferase</fullName>
    </alternativeName>
</protein>
<keyword evidence="7" id="KW-0808">Transferase</keyword>
<dbReference type="EC" id="2.1.1.77" evidence="3"/>
<dbReference type="GO" id="GO:0008168">
    <property type="term" value="F:methyltransferase activity"/>
    <property type="evidence" value="ECO:0007669"/>
    <property type="project" value="UniProtKB-KW"/>
</dbReference>
<comment type="subcellular location">
    <subcellularLocation>
        <location evidence="1">Cytoplasm</location>
    </subcellularLocation>
</comment>
<dbReference type="Proteomes" id="UP001501303">
    <property type="component" value="Unassembled WGS sequence"/>
</dbReference>
<evidence type="ECO:0000256" key="6">
    <source>
        <dbReference type="ARBA" id="ARBA00022603"/>
    </source>
</evidence>
<dbReference type="Pfam" id="PF01135">
    <property type="entry name" value="PCMT"/>
    <property type="match status" value="1"/>
</dbReference>
<comment type="caution">
    <text evidence="13">The sequence shown here is derived from an EMBL/GenBank/DDBJ whole genome shotgun (WGS) entry which is preliminary data.</text>
</comment>
<evidence type="ECO:0000256" key="5">
    <source>
        <dbReference type="ARBA" id="ARBA00022490"/>
    </source>
</evidence>
<accession>A0ABN2PUI0</accession>
<reference evidence="13 14" key="1">
    <citation type="journal article" date="2019" name="Int. J. Syst. Evol. Microbiol.">
        <title>The Global Catalogue of Microorganisms (GCM) 10K type strain sequencing project: providing services to taxonomists for standard genome sequencing and annotation.</title>
        <authorList>
            <consortium name="The Broad Institute Genomics Platform"/>
            <consortium name="The Broad Institute Genome Sequencing Center for Infectious Disease"/>
            <person name="Wu L."/>
            <person name="Ma J."/>
        </authorList>
    </citation>
    <scope>NUCLEOTIDE SEQUENCE [LARGE SCALE GENOMIC DNA]</scope>
    <source>
        <strain evidence="13 14">JCM 13581</strain>
    </source>
</reference>
<feature type="region of interest" description="Disordered" evidence="12">
    <location>
        <begin position="63"/>
        <end position="86"/>
    </location>
</feature>
<keyword evidence="14" id="KW-1185">Reference proteome</keyword>
<keyword evidence="5" id="KW-0963">Cytoplasm</keyword>
<sequence length="371" mass="40434">MTVRTDTRWDAAFWHQQIVALPRARFLPDLIWPHDMSTRSARAVDRRSDPDGWQAATRADVPVVTQWDDGRHTGTEPGTTPTSSASMPSVVATMLEAADLAPGQRVLEVGTGTGWTAGLMTRRLGDAAVTTMEVDPDVAAAAKNALGGTGLFPRMVVGDGLAGFPDGAPYDRLISTMGIRDIPAAWLEQVRPGGLIVTPWGTQYSNRDALAVLTVNDKTTATGLLLQQLEFMKARSQRHVHPAFAPDLTPVTDTTVEVDPSLFDRWHPFVFIAGLLLNDTTHAVQQHDDGGRTLWLYALDGTAWTAALLRPEATTATIRQVGQRRLWDELTNAHTWWCQGGEPGFGRLGITVTSTGWTAWIDTPDHPMSKS</sequence>
<dbReference type="InterPro" id="IPR029063">
    <property type="entry name" value="SAM-dependent_MTases_sf"/>
</dbReference>
<evidence type="ECO:0000256" key="11">
    <source>
        <dbReference type="ARBA" id="ARBA00031350"/>
    </source>
</evidence>
<keyword evidence="6 13" id="KW-0489">Methyltransferase</keyword>
<evidence type="ECO:0000256" key="12">
    <source>
        <dbReference type="SAM" id="MobiDB-lite"/>
    </source>
</evidence>
<evidence type="ECO:0000256" key="9">
    <source>
        <dbReference type="ARBA" id="ARBA00030757"/>
    </source>
</evidence>
<comment type="similarity">
    <text evidence="2">Belongs to the methyltransferase superfamily. L-isoaspartyl/D-aspartyl protein methyltransferase family.</text>
</comment>
<evidence type="ECO:0000256" key="1">
    <source>
        <dbReference type="ARBA" id="ARBA00004496"/>
    </source>
</evidence>
<gene>
    <name evidence="13" type="ORF">GCM10009716_41430</name>
</gene>
<evidence type="ECO:0000256" key="4">
    <source>
        <dbReference type="ARBA" id="ARBA00013346"/>
    </source>
</evidence>
<evidence type="ECO:0000256" key="7">
    <source>
        <dbReference type="ARBA" id="ARBA00022679"/>
    </source>
</evidence>
<dbReference type="GO" id="GO:0032259">
    <property type="term" value="P:methylation"/>
    <property type="evidence" value="ECO:0007669"/>
    <property type="project" value="UniProtKB-KW"/>
</dbReference>
<keyword evidence="8" id="KW-0949">S-adenosyl-L-methionine</keyword>
<evidence type="ECO:0000256" key="10">
    <source>
        <dbReference type="ARBA" id="ARBA00031323"/>
    </source>
</evidence>
<dbReference type="InterPro" id="IPR000682">
    <property type="entry name" value="PCMT"/>
</dbReference>
<name>A0ABN2PUI0_9ACTN</name>
<feature type="compositionally biased region" description="Low complexity" evidence="12">
    <location>
        <begin position="75"/>
        <end position="84"/>
    </location>
</feature>